<feature type="transmembrane region" description="Helical" evidence="1">
    <location>
        <begin position="115"/>
        <end position="134"/>
    </location>
</feature>
<dbReference type="Proteomes" id="UP000594118">
    <property type="component" value="Chromosome"/>
</dbReference>
<feature type="transmembrane region" description="Helical" evidence="1">
    <location>
        <begin position="187"/>
        <end position="215"/>
    </location>
</feature>
<keyword evidence="3" id="KW-1185">Reference proteome</keyword>
<protein>
    <submittedName>
        <fullName evidence="2">DUF599 family protein</fullName>
    </submittedName>
</protein>
<evidence type="ECO:0000256" key="1">
    <source>
        <dbReference type="SAM" id="Phobius"/>
    </source>
</evidence>
<name>A0A7L9WRT7_9RHOB</name>
<dbReference type="EMBL" id="CP045201">
    <property type="protein sequence ID" value="QOL81810.1"/>
    <property type="molecule type" value="Genomic_DNA"/>
</dbReference>
<evidence type="ECO:0000313" key="3">
    <source>
        <dbReference type="Proteomes" id="UP000594118"/>
    </source>
</evidence>
<dbReference type="AlphaFoldDB" id="A0A7L9WRT7"/>
<sequence length="237" mass="26487">MTSLDFFTLFSAYDMLAVVFILAAWVSIDWRIEHPSKRRPSVSTLMAGYRREWMRQMVTRQPRIFDSHILSTLRQGPSFFGSATLIAIGGVLALIGNSEPLDGLAEQLGADDTPLVFWEMKLILVLFFLTNAFLKFVWSHRLFGYCAVMMGSVPNEIEDHRALTRALKAAEVNISAARGFNRGLRSVYFAMAATAWALGPAGLLIATCVTCLILWRREFASLSRAVLLSGNDREKGM</sequence>
<evidence type="ECO:0000313" key="2">
    <source>
        <dbReference type="EMBL" id="QOL81810.1"/>
    </source>
</evidence>
<dbReference type="InterPro" id="IPR006747">
    <property type="entry name" value="DUF599"/>
</dbReference>
<keyword evidence="1" id="KW-1133">Transmembrane helix</keyword>
<keyword evidence="1" id="KW-0472">Membrane</keyword>
<feature type="transmembrane region" description="Helical" evidence="1">
    <location>
        <begin position="6"/>
        <end position="28"/>
    </location>
</feature>
<dbReference type="KEGG" id="pshq:F3W81_13850"/>
<accession>A0A7L9WRT7</accession>
<dbReference type="Pfam" id="PF04654">
    <property type="entry name" value="DUF599"/>
    <property type="match status" value="1"/>
</dbReference>
<organism evidence="2 3">
    <name type="scientific">Pseudooceanicola spongiae</name>
    <dbReference type="NCBI Taxonomy" id="2613965"/>
    <lineage>
        <taxon>Bacteria</taxon>
        <taxon>Pseudomonadati</taxon>
        <taxon>Pseudomonadota</taxon>
        <taxon>Alphaproteobacteria</taxon>
        <taxon>Rhodobacterales</taxon>
        <taxon>Paracoccaceae</taxon>
        <taxon>Pseudooceanicola</taxon>
    </lineage>
</organism>
<proteinExistence type="predicted"/>
<gene>
    <name evidence="2" type="ORF">F3W81_13850</name>
</gene>
<keyword evidence="1" id="KW-0812">Transmembrane</keyword>
<reference evidence="2 3" key="1">
    <citation type="submission" date="2019-10" db="EMBL/GenBank/DDBJ databases">
        <title>Pseudopuniceibacterium sp. HQ09 islated from Antarctica.</title>
        <authorList>
            <person name="Liao L."/>
            <person name="Su S."/>
            <person name="Chen B."/>
            <person name="Yu Y."/>
        </authorList>
    </citation>
    <scope>NUCLEOTIDE SEQUENCE [LARGE SCALE GENOMIC DNA]</scope>
    <source>
        <strain evidence="2 3">HQ09</strain>
    </source>
</reference>
<dbReference type="RefSeq" id="WP_193079726.1">
    <property type="nucleotide sequence ID" value="NZ_CP045201.1"/>
</dbReference>